<dbReference type="GO" id="GO:0000110">
    <property type="term" value="C:nucleotide-excision repair factor 1 complex"/>
    <property type="evidence" value="ECO:0007669"/>
    <property type="project" value="TreeGrafter"/>
</dbReference>
<dbReference type="Proteomes" id="UP000011976">
    <property type="component" value="Unassembled WGS sequence"/>
</dbReference>
<dbReference type="GO" id="GO:0006302">
    <property type="term" value="P:double-strand break repair"/>
    <property type="evidence" value="ECO:0007669"/>
    <property type="project" value="UniProtKB-ARBA"/>
</dbReference>
<feature type="domain" description="ERCC1-like central" evidence="9">
    <location>
        <begin position="221"/>
        <end position="334"/>
    </location>
</feature>
<keyword evidence="10" id="KW-0540">Nuclease</keyword>
<evidence type="ECO:0000313" key="11">
    <source>
        <dbReference type="Proteomes" id="UP000011976"/>
    </source>
</evidence>
<evidence type="ECO:0000256" key="1">
    <source>
        <dbReference type="ARBA" id="ARBA00004123"/>
    </source>
</evidence>
<dbReference type="AlphaFoldDB" id="M9MIM1"/>
<evidence type="ECO:0000256" key="6">
    <source>
        <dbReference type="ARBA" id="ARBA00023242"/>
    </source>
</evidence>
<dbReference type="InterPro" id="IPR004579">
    <property type="entry name" value="ERCC1/RAD10/SWI10"/>
</dbReference>
<feature type="region of interest" description="Disordered" evidence="8">
    <location>
        <begin position="421"/>
        <end position="450"/>
    </location>
</feature>
<dbReference type="InterPro" id="IPR047260">
    <property type="entry name" value="ERCC1-like_central_dom"/>
</dbReference>
<dbReference type="EMBL" id="DF196790">
    <property type="protein sequence ID" value="GAC77092.1"/>
    <property type="molecule type" value="Genomic_DNA"/>
</dbReference>
<dbReference type="PANTHER" id="PTHR12749:SF0">
    <property type="entry name" value="DNA EXCISION REPAIR PROTEIN ERCC-1"/>
    <property type="match status" value="1"/>
</dbReference>
<evidence type="ECO:0000313" key="10">
    <source>
        <dbReference type="EMBL" id="GAC77092.1"/>
    </source>
</evidence>
<reference evidence="11" key="1">
    <citation type="journal article" date="2013" name="Genome Announc.">
        <title>Genome sequence of the basidiomycetous yeast Pseudozyma antarctica T-34, a producer of the glycolipid biosurfactants mannosylerythritol lipids.</title>
        <authorList>
            <person name="Morita T."/>
            <person name="Koike H."/>
            <person name="Koyama Y."/>
            <person name="Hagiwara H."/>
            <person name="Ito E."/>
            <person name="Fukuoka T."/>
            <person name="Imura T."/>
            <person name="Machida M."/>
            <person name="Kitamoto D."/>
        </authorList>
    </citation>
    <scope>NUCLEOTIDE SEQUENCE [LARGE SCALE GENOMIC DNA]</scope>
    <source>
        <strain evidence="11">T-34</strain>
    </source>
</reference>
<evidence type="ECO:0000259" key="9">
    <source>
        <dbReference type="Pfam" id="PF03834"/>
    </source>
</evidence>
<dbReference type="GO" id="GO:0003697">
    <property type="term" value="F:single-stranded DNA binding"/>
    <property type="evidence" value="ECO:0007669"/>
    <property type="project" value="TreeGrafter"/>
</dbReference>
<dbReference type="FunFam" id="3.40.50.10130:FF:000001">
    <property type="entry name" value="DNA excision repair protein ERCC-1"/>
    <property type="match status" value="1"/>
</dbReference>
<name>M9MIM1_PSEA3</name>
<comment type="similarity">
    <text evidence="2">Belongs to the ERCC1/RAD10/SWI10 family.</text>
</comment>
<dbReference type="OrthoDB" id="10262814at2759"/>
<sequence>MNPFPLGQCIRSVVGVISAPLLSLLPPSAHPTTATRCEANDTAACSATNPVRASGESSISPPRYSHTPQQSKKATSVTSQFFFFCNSDPSKPPGAYRDAMPNALRSRWSMQLLATRKLTFSGLILDFLRSLGVVGNQSFASFPGHEWCEKGKHTEWAAQSHRQVSMAGANGDSLRPMSSFQLASSLARDMNSSTSTSSGAGPVVQPRPRPLIRGAQGSGTTVLVNNCQRGNPVLQHIRNIGWEYADIVPDYQVGLSSCVLFLSIRYHRLHPEYVHTRISKLQQMYTLRVLLVLCDVNDHQAAIRELTKVSMINSLTMVLAWSAEEAGKYIETYKSFEHKPPDAIKERIGEDYLAQVTNVLTQIRGINRTDVVTLLSTFGTLRGVVNAEVAQVAMCPGFGEVKAKRLCDAVRMPFRVGETRTFKQRKSTASTTATRGAGSEAPAQPAAAPTTRALDTLEAQLDTLPDLEALDGEEDLDQDEHLRLATQLSMQPDS</sequence>
<evidence type="ECO:0000256" key="5">
    <source>
        <dbReference type="ARBA" id="ARBA00023204"/>
    </source>
</evidence>
<protein>
    <recommendedName>
        <fullName evidence="7">DNA excision repair protein ERCC-1</fullName>
    </recommendedName>
</protein>
<feature type="region of interest" description="Disordered" evidence="8">
    <location>
        <begin position="48"/>
        <end position="71"/>
    </location>
</feature>
<dbReference type="PANTHER" id="PTHR12749">
    <property type="entry name" value="EXCISION REPAIR CROSS-COMPLEMENTING 1 ERCC1"/>
    <property type="match status" value="1"/>
</dbReference>
<dbReference type="GO" id="GO:0003684">
    <property type="term" value="F:damaged DNA binding"/>
    <property type="evidence" value="ECO:0007669"/>
    <property type="project" value="InterPro"/>
</dbReference>
<dbReference type="Pfam" id="PF03834">
    <property type="entry name" value="Rad10"/>
    <property type="match status" value="1"/>
</dbReference>
<evidence type="ECO:0000256" key="4">
    <source>
        <dbReference type="ARBA" id="ARBA00023125"/>
    </source>
</evidence>
<comment type="subcellular location">
    <subcellularLocation>
        <location evidence="1">Nucleus</location>
    </subcellularLocation>
</comment>
<dbReference type="InterPro" id="IPR010994">
    <property type="entry name" value="RuvA_2-like"/>
</dbReference>
<evidence type="ECO:0000256" key="3">
    <source>
        <dbReference type="ARBA" id="ARBA00022763"/>
    </source>
</evidence>
<dbReference type="STRING" id="1151754.M9MIM1"/>
<dbReference type="GO" id="GO:0070914">
    <property type="term" value="P:UV-damage excision repair"/>
    <property type="evidence" value="ECO:0007669"/>
    <property type="project" value="TreeGrafter"/>
</dbReference>
<dbReference type="Gene3D" id="1.10.150.20">
    <property type="entry name" value="5' to 3' exonuclease, C-terminal subdomain"/>
    <property type="match status" value="1"/>
</dbReference>
<dbReference type="GO" id="GO:0004519">
    <property type="term" value="F:endonuclease activity"/>
    <property type="evidence" value="ECO:0007669"/>
    <property type="project" value="UniProtKB-KW"/>
</dbReference>
<dbReference type="SUPFAM" id="SSF52980">
    <property type="entry name" value="Restriction endonuclease-like"/>
    <property type="match status" value="1"/>
</dbReference>
<evidence type="ECO:0000256" key="8">
    <source>
        <dbReference type="SAM" id="MobiDB-lite"/>
    </source>
</evidence>
<dbReference type="InterPro" id="IPR011335">
    <property type="entry name" value="Restrct_endonuc-II-like"/>
</dbReference>
<keyword evidence="10" id="KW-0378">Hydrolase</keyword>
<evidence type="ECO:0000256" key="2">
    <source>
        <dbReference type="ARBA" id="ARBA00008283"/>
    </source>
</evidence>
<dbReference type="CDD" id="cd22325">
    <property type="entry name" value="ERCC1_C-like"/>
    <property type="match status" value="1"/>
</dbReference>
<keyword evidence="6" id="KW-0539">Nucleus</keyword>
<dbReference type="GO" id="GO:0006312">
    <property type="term" value="P:mitotic recombination"/>
    <property type="evidence" value="ECO:0007669"/>
    <property type="project" value="TreeGrafter"/>
</dbReference>
<dbReference type="NCBIfam" id="TIGR00597">
    <property type="entry name" value="rad10"/>
    <property type="match status" value="1"/>
</dbReference>
<accession>M9MIM1</accession>
<dbReference type="FunFam" id="1.10.150.20:FF:000017">
    <property type="entry name" value="DNA excision repair protein ERCC-1"/>
    <property type="match status" value="1"/>
</dbReference>
<organism evidence="10 11">
    <name type="scientific">Pseudozyma antarctica (strain T-34)</name>
    <name type="common">Yeast</name>
    <name type="synonym">Candida antarctica</name>
    <dbReference type="NCBI Taxonomy" id="1151754"/>
    <lineage>
        <taxon>Eukaryota</taxon>
        <taxon>Fungi</taxon>
        <taxon>Dikarya</taxon>
        <taxon>Basidiomycota</taxon>
        <taxon>Ustilaginomycotina</taxon>
        <taxon>Ustilaginomycetes</taxon>
        <taxon>Ustilaginales</taxon>
        <taxon>Ustilaginaceae</taxon>
        <taxon>Moesziomyces</taxon>
    </lineage>
</organism>
<keyword evidence="4" id="KW-0238">DNA-binding</keyword>
<feature type="compositionally biased region" description="Polar residues" evidence="8">
    <location>
        <begin position="190"/>
        <end position="199"/>
    </location>
</feature>
<proteinExistence type="inferred from homology"/>
<dbReference type="Pfam" id="PF14520">
    <property type="entry name" value="HHH_5"/>
    <property type="match status" value="1"/>
</dbReference>
<evidence type="ECO:0000256" key="7">
    <source>
        <dbReference type="ARBA" id="ARBA00071993"/>
    </source>
</evidence>
<dbReference type="Gene3D" id="3.40.50.10130">
    <property type="match status" value="1"/>
</dbReference>
<dbReference type="GO" id="GO:0070522">
    <property type="term" value="C:ERCC4-ERCC1 complex"/>
    <property type="evidence" value="ECO:0007669"/>
    <property type="project" value="TreeGrafter"/>
</dbReference>
<feature type="region of interest" description="Disordered" evidence="8">
    <location>
        <begin position="190"/>
        <end position="217"/>
    </location>
</feature>
<gene>
    <name evidence="10" type="ORF">PANT_24c00043</name>
</gene>
<keyword evidence="5" id="KW-0234">DNA repair</keyword>
<dbReference type="GO" id="GO:0006289">
    <property type="term" value="P:nucleotide-excision repair"/>
    <property type="evidence" value="ECO:0007669"/>
    <property type="project" value="UniProtKB-ARBA"/>
</dbReference>
<keyword evidence="10" id="KW-0255">Endonuclease</keyword>
<feature type="compositionally biased region" description="Low complexity" evidence="8">
    <location>
        <begin position="427"/>
        <end position="449"/>
    </location>
</feature>
<dbReference type="SUPFAM" id="SSF47781">
    <property type="entry name" value="RuvA domain 2-like"/>
    <property type="match status" value="1"/>
</dbReference>
<keyword evidence="3" id="KW-0227">DNA damage</keyword>